<evidence type="ECO:0000313" key="10">
    <source>
        <dbReference type="EMBL" id="KAA5826503.1"/>
    </source>
</evidence>
<dbReference type="EMBL" id="VWPH01000018">
    <property type="protein sequence ID" value="KAA5826503.1"/>
    <property type="molecule type" value="Genomic_DNA"/>
</dbReference>
<evidence type="ECO:0000256" key="3">
    <source>
        <dbReference type="ARBA" id="ARBA00022475"/>
    </source>
</evidence>
<dbReference type="Pfam" id="PF00528">
    <property type="entry name" value="BPD_transp_1"/>
    <property type="match status" value="1"/>
</dbReference>
<keyword evidence="4 7" id="KW-0812">Transmembrane</keyword>
<evidence type="ECO:0000256" key="5">
    <source>
        <dbReference type="ARBA" id="ARBA00022989"/>
    </source>
</evidence>
<evidence type="ECO:0000256" key="6">
    <source>
        <dbReference type="ARBA" id="ARBA00023136"/>
    </source>
</evidence>
<evidence type="ECO:0000313" key="11">
    <source>
        <dbReference type="Proteomes" id="UP000323946"/>
    </source>
</evidence>
<feature type="domain" description="ABC transmembrane type-1" evidence="9">
    <location>
        <begin position="117"/>
        <end position="308"/>
    </location>
</feature>
<evidence type="ECO:0000256" key="7">
    <source>
        <dbReference type="RuleBase" id="RU363032"/>
    </source>
</evidence>
<comment type="subcellular location">
    <subcellularLocation>
        <location evidence="1 7">Cell membrane</location>
        <topology evidence="1 7">Multi-pass membrane protein</topology>
    </subcellularLocation>
</comment>
<dbReference type="InterPro" id="IPR000515">
    <property type="entry name" value="MetI-like"/>
</dbReference>
<feature type="transmembrane region" description="Helical" evidence="7">
    <location>
        <begin position="121"/>
        <end position="142"/>
    </location>
</feature>
<reference evidence="10 11" key="1">
    <citation type="submission" date="2019-09" db="EMBL/GenBank/DDBJ databases">
        <title>Draft genome sequence of the thermophilic Saccharopolyspora hirsuta VKM Ac-666T.</title>
        <authorList>
            <person name="Lobastova T.G."/>
            <person name="Fokina V."/>
            <person name="Bragin E.Y."/>
            <person name="Shtratnikova V.Y."/>
            <person name="Starodumova I.P."/>
            <person name="Tarlachkov S.V."/>
            <person name="Donova M.V."/>
        </authorList>
    </citation>
    <scope>NUCLEOTIDE SEQUENCE [LARGE SCALE GENOMIC DNA]</scope>
    <source>
        <strain evidence="10 11">VKM Ac-666</strain>
    </source>
</reference>
<dbReference type="GO" id="GO:0005886">
    <property type="term" value="C:plasma membrane"/>
    <property type="evidence" value="ECO:0007669"/>
    <property type="project" value="UniProtKB-SubCell"/>
</dbReference>
<comment type="caution">
    <text evidence="10">The sequence shown here is derived from an EMBL/GenBank/DDBJ whole genome shotgun (WGS) entry which is preliminary data.</text>
</comment>
<dbReference type="CDD" id="cd06261">
    <property type="entry name" value="TM_PBP2"/>
    <property type="match status" value="1"/>
</dbReference>
<dbReference type="PROSITE" id="PS50928">
    <property type="entry name" value="ABC_TM1"/>
    <property type="match status" value="1"/>
</dbReference>
<dbReference type="GO" id="GO:0055085">
    <property type="term" value="P:transmembrane transport"/>
    <property type="evidence" value="ECO:0007669"/>
    <property type="project" value="InterPro"/>
</dbReference>
<feature type="transmembrane region" description="Helical" evidence="7">
    <location>
        <begin position="228"/>
        <end position="253"/>
    </location>
</feature>
<evidence type="ECO:0000256" key="4">
    <source>
        <dbReference type="ARBA" id="ARBA00022692"/>
    </source>
</evidence>
<dbReference type="Gene3D" id="1.10.3720.10">
    <property type="entry name" value="MetI-like"/>
    <property type="match status" value="1"/>
</dbReference>
<feature type="transmembrane region" description="Helical" evidence="7">
    <location>
        <begin position="58"/>
        <end position="84"/>
    </location>
</feature>
<keyword evidence="2 7" id="KW-0813">Transport</keyword>
<protein>
    <submittedName>
        <fullName evidence="10">Carbohydrate ABC transporter permease</fullName>
    </submittedName>
</protein>
<feature type="transmembrane region" description="Helical" evidence="7">
    <location>
        <begin position="287"/>
        <end position="308"/>
    </location>
</feature>
<keyword evidence="6 7" id="KW-0472">Membrane</keyword>
<evidence type="ECO:0000256" key="1">
    <source>
        <dbReference type="ARBA" id="ARBA00004651"/>
    </source>
</evidence>
<feature type="transmembrane region" description="Helical" evidence="7">
    <location>
        <begin position="188"/>
        <end position="207"/>
    </location>
</feature>
<evidence type="ECO:0000259" key="9">
    <source>
        <dbReference type="PROSITE" id="PS50928"/>
    </source>
</evidence>
<keyword evidence="5 7" id="KW-1133">Transmembrane helix</keyword>
<organism evidence="10 11">
    <name type="scientific">Saccharopolyspora hirsuta</name>
    <dbReference type="NCBI Taxonomy" id="1837"/>
    <lineage>
        <taxon>Bacteria</taxon>
        <taxon>Bacillati</taxon>
        <taxon>Actinomycetota</taxon>
        <taxon>Actinomycetes</taxon>
        <taxon>Pseudonocardiales</taxon>
        <taxon>Pseudonocardiaceae</taxon>
        <taxon>Saccharopolyspora</taxon>
    </lineage>
</organism>
<dbReference type="PANTHER" id="PTHR43744">
    <property type="entry name" value="ABC TRANSPORTER PERMEASE PROTEIN MG189-RELATED-RELATED"/>
    <property type="match status" value="1"/>
</dbReference>
<dbReference type="PANTHER" id="PTHR43744:SF12">
    <property type="entry name" value="ABC TRANSPORTER PERMEASE PROTEIN MG189-RELATED"/>
    <property type="match status" value="1"/>
</dbReference>
<proteinExistence type="inferred from homology"/>
<evidence type="ECO:0000256" key="8">
    <source>
        <dbReference type="SAM" id="MobiDB-lite"/>
    </source>
</evidence>
<dbReference type="Proteomes" id="UP000323946">
    <property type="component" value="Unassembled WGS sequence"/>
</dbReference>
<feature type="compositionally biased region" description="Basic and acidic residues" evidence="8">
    <location>
        <begin position="10"/>
        <end position="43"/>
    </location>
</feature>
<comment type="similarity">
    <text evidence="7">Belongs to the binding-protein-dependent transport system permease family.</text>
</comment>
<name>A0A5M7BAB0_SACHI</name>
<feature type="region of interest" description="Disordered" evidence="8">
    <location>
        <begin position="1"/>
        <end position="47"/>
    </location>
</feature>
<keyword evidence="11" id="KW-1185">Reference proteome</keyword>
<gene>
    <name evidence="10" type="ORF">F1721_30890</name>
</gene>
<dbReference type="SUPFAM" id="SSF161098">
    <property type="entry name" value="MetI-like"/>
    <property type="match status" value="1"/>
</dbReference>
<keyword evidence="3" id="KW-1003">Cell membrane</keyword>
<feature type="transmembrane region" description="Helical" evidence="7">
    <location>
        <begin position="154"/>
        <end position="176"/>
    </location>
</feature>
<accession>A0A5M7BAB0</accession>
<sequence>MNSRVPTPGPRDRTSGERDATRPRETAKREIDLKRNHHCESRRGGTARNRRNQRLHWIAVHSLGLALGVMFLLPLVFVLLTAVMSDQQALTANLWPQEWHWENFAAVFTQAPMLRFLLNSLLYSTLATAFMLISSIPVAYALAKLRWRGRGVSFVLVIAAMMLPPQVTAVPLYILWTRFELTGTLWPLIIPHLFGDAFSIFLLRQFFLTIPRSYVDAAKVDGCSEFTAMLRIVLPMARPGIAAAAMFCFLYTWNDFFGPLLYAGENQQSWTLSIGLASFRGMHRVEWNLTMAATVLVMLPVIVLFLFAQRAFVRGITFTGVKG</sequence>
<dbReference type="OrthoDB" id="5175345at2"/>
<dbReference type="AlphaFoldDB" id="A0A5M7BAB0"/>
<evidence type="ECO:0000256" key="2">
    <source>
        <dbReference type="ARBA" id="ARBA00022448"/>
    </source>
</evidence>
<dbReference type="InterPro" id="IPR035906">
    <property type="entry name" value="MetI-like_sf"/>
</dbReference>